<dbReference type="EMBL" id="QOCS01000024">
    <property type="protein sequence ID" value="RHW44870.1"/>
    <property type="molecule type" value="Genomic_DNA"/>
</dbReference>
<dbReference type="Gene3D" id="3.40.50.720">
    <property type="entry name" value="NAD(P)-binding Rossmann-like Domain"/>
    <property type="match status" value="1"/>
</dbReference>
<proteinExistence type="predicted"/>
<dbReference type="SMART" id="SM00829">
    <property type="entry name" value="PKS_ER"/>
    <property type="match status" value="1"/>
</dbReference>
<dbReference type="Gene3D" id="3.90.180.10">
    <property type="entry name" value="Medium-chain alcohol dehydrogenases, catalytic domain"/>
    <property type="match status" value="1"/>
</dbReference>
<dbReference type="GO" id="GO:0070402">
    <property type="term" value="F:NADPH binding"/>
    <property type="evidence" value="ECO:0007669"/>
    <property type="project" value="TreeGrafter"/>
</dbReference>
<dbReference type="GO" id="GO:0035925">
    <property type="term" value="F:mRNA 3'-UTR AU-rich region binding"/>
    <property type="evidence" value="ECO:0007669"/>
    <property type="project" value="TreeGrafter"/>
</dbReference>
<dbReference type="RefSeq" id="WP_118911204.1">
    <property type="nucleotide sequence ID" value="NZ_QOCS01000024.1"/>
</dbReference>
<sequence>MKAVIQSSFEGITALKLRDILEPHMSAMSVLIKNRYTPVIPWDWLSEEGQLQNFNPVKLPRIIGYSFGGIVEKVGALRNQKLLGKKVFGFNPQGTHTQLINSQIPPLLIEVPTKVSLEDATTIIGGADAALLAVKQSKIRHNDIVLVTGATGGVGSYLIQLLKLMKTTVIAFTRKENYSFAQNLGADYIIDFTQDIKHQLQLVPKPNKIIDTAGSVPLLDTISHNYEKLTIFSLSLPKYKPINSIQTFSFSNKSIGIKGYQQLLSMLENKQISASINQILPFQEVIQAQQIAKFRPSQGRILLEY</sequence>
<dbReference type="GO" id="GO:0005829">
    <property type="term" value="C:cytosol"/>
    <property type="evidence" value="ECO:0007669"/>
    <property type="project" value="TreeGrafter"/>
</dbReference>
<dbReference type="InterPro" id="IPR011032">
    <property type="entry name" value="GroES-like_sf"/>
</dbReference>
<keyword evidence="1" id="KW-0521">NADP</keyword>
<evidence type="ECO:0000256" key="2">
    <source>
        <dbReference type="ARBA" id="ARBA00023002"/>
    </source>
</evidence>
<dbReference type="PANTHER" id="PTHR48106">
    <property type="entry name" value="QUINONE OXIDOREDUCTASE PIG3-RELATED"/>
    <property type="match status" value="1"/>
</dbReference>
<dbReference type="SUPFAM" id="SSF51735">
    <property type="entry name" value="NAD(P)-binding Rossmann-fold domains"/>
    <property type="match status" value="1"/>
</dbReference>
<dbReference type="PANTHER" id="PTHR48106:SF13">
    <property type="entry name" value="QUINONE OXIDOREDUCTASE-RELATED"/>
    <property type="match status" value="1"/>
</dbReference>
<comment type="caution">
    <text evidence="4">The sequence shown here is derived from an EMBL/GenBank/DDBJ whole genome shotgun (WGS) entry which is preliminary data.</text>
</comment>
<gene>
    <name evidence="4" type="ORF">DS832_08595</name>
</gene>
<dbReference type="SUPFAM" id="SSF50129">
    <property type="entry name" value="GroES-like"/>
    <property type="match status" value="1"/>
</dbReference>
<dbReference type="InterPro" id="IPR020843">
    <property type="entry name" value="ER"/>
</dbReference>
<evidence type="ECO:0000313" key="4">
    <source>
        <dbReference type="EMBL" id="RHW44870.1"/>
    </source>
</evidence>
<dbReference type="InterPro" id="IPR013149">
    <property type="entry name" value="ADH-like_C"/>
</dbReference>
<name>A0A417Z3X5_9LACO</name>
<dbReference type="GO" id="GO:0003960">
    <property type="term" value="F:quinone reductase (NADPH) activity"/>
    <property type="evidence" value="ECO:0007669"/>
    <property type="project" value="TreeGrafter"/>
</dbReference>
<organism evidence="4 5">
    <name type="scientific">Bombilactobacillus bombi</name>
    <dbReference type="NCBI Taxonomy" id="1303590"/>
    <lineage>
        <taxon>Bacteria</taxon>
        <taxon>Bacillati</taxon>
        <taxon>Bacillota</taxon>
        <taxon>Bacilli</taxon>
        <taxon>Lactobacillales</taxon>
        <taxon>Lactobacillaceae</taxon>
        <taxon>Bombilactobacillus</taxon>
    </lineage>
</organism>
<keyword evidence="2" id="KW-0560">Oxidoreductase</keyword>
<dbReference type="InterPro" id="IPR036291">
    <property type="entry name" value="NAD(P)-bd_dom_sf"/>
</dbReference>
<reference evidence="4 5" key="1">
    <citation type="submission" date="2018-07" db="EMBL/GenBank/DDBJ databases">
        <title>Genome sequences of six Lactobacillus spp. isolated from bumble bee guts.</title>
        <authorList>
            <person name="Motta E.V.S."/>
            <person name="Moran N.A."/>
        </authorList>
    </citation>
    <scope>NUCLEOTIDE SEQUENCE [LARGE SCALE GENOMIC DNA]</scope>
    <source>
        <strain evidence="4 5">LV-8.1</strain>
    </source>
</reference>
<dbReference type="Proteomes" id="UP000284822">
    <property type="component" value="Unassembled WGS sequence"/>
</dbReference>
<accession>A0A417Z3X5</accession>
<dbReference type="Pfam" id="PF00107">
    <property type="entry name" value="ADH_zinc_N"/>
    <property type="match status" value="1"/>
</dbReference>
<feature type="domain" description="Enoyl reductase (ER)" evidence="3">
    <location>
        <begin position="11"/>
        <end position="303"/>
    </location>
</feature>
<protein>
    <submittedName>
        <fullName evidence="4">NADP-dependent oxidoreductase</fullName>
    </submittedName>
</protein>
<evidence type="ECO:0000259" key="3">
    <source>
        <dbReference type="SMART" id="SM00829"/>
    </source>
</evidence>
<evidence type="ECO:0000256" key="1">
    <source>
        <dbReference type="ARBA" id="ARBA00022857"/>
    </source>
</evidence>
<evidence type="ECO:0000313" key="5">
    <source>
        <dbReference type="Proteomes" id="UP000284822"/>
    </source>
</evidence>
<dbReference type="AlphaFoldDB" id="A0A417Z3X5"/>